<comment type="caution">
    <text evidence="1">The sequence shown here is derived from an EMBL/GenBank/DDBJ whole genome shotgun (WGS) entry which is preliminary data.</text>
</comment>
<dbReference type="STRING" id="139825.A0A401GJI9"/>
<reference evidence="1 2" key="1">
    <citation type="journal article" date="2018" name="Sci. Rep.">
        <title>Genome sequence of the cauliflower mushroom Sparassis crispa (Hanabiratake) and its association with beneficial usage.</title>
        <authorList>
            <person name="Kiyama R."/>
            <person name="Furutani Y."/>
            <person name="Kawaguchi K."/>
            <person name="Nakanishi T."/>
        </authorList>
    </citation>
    <scope>NUCLEOTIDE SEQUENCE [LARGE SCALE GENOMIC DNA]</scope>
</reference>
<proteinExistence type="predicted"/>
<evidence type="ECO:0000313" key="2">
    <source>
        <dbReference type="Proteomes" id="UP000287166"/>
    </source>
</evidence>
<dbReference type="InterPro" id="IPR011989">
    <property type="entry name" value="ARM-like"/>
</dbReference>
<name>A0A401GJI9_9APHY</name>
<dbReference type="RefSeq" id="XP_027613250.1">
    <property type="nucleotide sequence ID" value="XM_027757449.1"/>
</dbReference>
<sequence>MNGTPKSAYASELGDLLAQLPLNQSNQWTEIEATAQHLADDLRVKDVEQQTALGKTLLPQTITSLLKGAINGACIPSPTCKPAIHEILRVGANLCRDHDENRGYLLEAGFPQTVVSLLEGYAESIQPNQAVPLPLSIPDLNVVRTSIGLLLNASISYEPVKFRLISLEAAMTILKLAMAIYPPGSWSRPQQLFTDGISHESDAATLESWNLRSSLSSWAWRVISELRGDAEDDPQAQSLFGPDALPFLVRPLSAFIPPYPSLPLLFSNPSVRHAFVQGDFDVLNEVCGLLESLCMDVEDVRLSLARGLVFPDREHSGVACLSDMLSFVGEGEYPPYWHLESPGERSTMEKRFTICKGAVIKAVVEVAGEEKNMSTLWDDSDTQRPGGVFVDRMVRWIRTHKGLKETHRDDLIICATLSLGNLVRRDALSMALVNPPISLSADLAALLEPDTDIKVKHGIVGLLKHLAQPQGNRAVLGQAGIIQKLASSQVWGEKSDIAVIVQGSAIGVVKHLCNGNAENSIVTILPDGSNRSAMEQILTLTSRSDEIAVKSEGTRVLVNVIKSLWSSDRSSLDAERRRSAVNAVLTPKCTSALARLVGRSKRYPVLINEGVVALSLLSTDPHGATLVLDAIMNPLPSEVILQPQSQPMSAATSEGSPTGGPRRALDMLITILKDADQSMPFEMRANVCAVLAHLGRKGAIGEERASDVARMKDSTREYLESAASGSDGSALLVSSAAKRVLEAWA</sequence>
<dbReference type="SUPFAM" id="SSF48371">
    <property type="entry name" value="ARM repeat"/>
    <property type="match status" value="1"/>
</dbReference>
<accession>A0A401GJI9</accession>
<gene>
    <name evidence="1" type="ORF">SCP_0407210</name>
</gene>
<dbReference type="OrthoDB" id="26149at2759"/>
<protein>
    <recommendedName>
        <fullName evidence="3">ARM repeat-containing protein</fullName>
    </recommendedName>
</protein>
<keyword evidence="2" id="KW-1185">Reference proteome</keyword>
<dbReference type="InParanoid" id="A0A401GJI9"/>
<dbReference type="InterPro" id="IPR040144">
    <property type="entry name" value="RAP1GDS1"/>
</dbReference>
<evidence type="ECO:0000313" key="1">
    <source>
        <dbReference type="EMBL" id="GBE82337.1"/>
    </source>
</evidence>
<dbReference type="Gene3D" id="1.25.10.10">
    <property type="entry name" value="Leucine-rich Repeat Variant"/>
    <property type="match status" value="1"/>
</dbReference>
<dbReference type="PANTHER" id="PTHR10957">
    <property type="entry name" value="RAP1 GTPASE-GDP DISSOCIATION STIMULATOR 1"/>
    <property type="match status" value="1"/>
</dbReference>
<dbReference type="AlphaFoldDB" id="A0A401GJI9"/>
<dbReference type="GeneID" id="38779254"/>
<dbReference type="GO" id="GO:0005085">
    <property type="term" value="F:guanyl-nucleotide exchange factor activity"/>
    <property type="evidence" value="ECO:0007669"/>
    <property type="project" value="InterPro"/>
</dbReference>
<evidence type="ECO:0008006" key="3">
    <source>
        <dbReference type="Google" id="ProtNLM"/>
    </source>
</evidence>
<organism evidence="1 2">
    <name type="scientific">Sparassis crispa</name>
    <dbReference type="NCBI Taxonomy" id="139825"/>
    <lineage>
        <taxon>Eukaryota</taxon>
        <taxon>Fungi</taxon>
        <taxon>Dikarya</taxon>
        <taxon>Basidiomycota</taxon>
        <taxon>Agaricomycotina</taxon>
        <taxon>Agaricomycetes</taxon>
        <taxon>Polyporales</taxon>
        <taxon>Sparassidaceae</taxon>
        <taxon>Sparassis</taxon>
    </lineage>
</organism>
<dbReference type="InterPro" id="IPR016024">
    <property type="entry name" value="ARM-type_fold"/>
</dbReference>
<dbReference type="EMBL" id="BFAD01000004">
    <property type="protein sequence ID" value="GBE82337.1"/>
    <property type="molecule type" value="Genomic_DNA"/>
</dbReference>
<dbReference type="Proteomes" id="UP000287166">
    <property type="component" value="Unassembled WGS sequence"/>
</dbReference>